<sequence>MSDAKSLKLHELTMLPLNPIRSLVQRWWWKRAEAHYLICADVEQARAREAQQNAAYFQKKAILARSQWMGTH</sequence>
<accession>A0ABY1PVP2</accession>
<comment type="caution">
    <text evidence="1">The sequence shown here is derived from an EMBL/GenBank/DDBJ whole genome shotgun (WGS) entry which is preliminary data.</text>
</comment>
<dbReference type="Proteomes" id="UP001158049">
    <property type="component" value="Unassembled WGS sequence"/>
</dbReference>
<dbReference type="EMBL" id="FXUL01000002">
    <property type="protein sequence ID" value="SMP47427.1"/>
    <property type="molecule type" value="Genomic_DNA"/>
</dbReference>
<name>A0ABY1PVP2_9BURK</name>
<organism evidence="1 2">
    <name type="scientific">Noviherbaspirillum suwonense</name>
    <dbReference type="NCBI Taxonomy" id="1224511"/>
    <lineage>
        <taxon>Bacteria</taxon>
        <taxon>Pseudomonadati</taxon>
        <taxon>Pseudomonadota</taxon>
        <taxon>Betaproteobacteria</taxon>
        <taxon>Burkholderiales</taxon>
        <taxon>Oxalobacteraceae</taxon>
        <taxon>Noviherbaspirillum</taxon>
    </lineage>
</organism>
<proteinExistence type="predicted"/>
<reference evidence="1 2" key="1">
    <citation type="submission" date="2017-05" db="EMBL/GenBank/DDBJ databases">
        <authorList>
            <person name="Varghese N."/>
            <person name="Submissions S."/>
        </authorList>
    </citation>
    <scope>NUCLEOTIDE SEQUENCE [LARGE SCALE GENOMIC DNA]</scope>
    <source>
        <strain evidence="1 2">DSM 26001</strain>
    </source>
</reference>
<evidence type="ECO:0000313" key="2">
    <source>
        <dbReference type="Proteomes" id="UP001158049"/>
    </source>
</evidence>
<evidence type="ECO:0000313" key="1">
    <source>
        <dbReference type="EMBL" id="SMP47427.1"/>
    </source>
</evidence>
<keyword evidence="2" id="KW-1185">Reference proteome</keyword>
<protein>
    <submittedName>
        <fullName evidence="1">Uncharacterized protein</fullName>
    </submittedName>
</protein>
<dbReference type="RefSeq" id="WP_283440844.1">
    <property type="nucleotide sequence ID" value="NZ_FXUL01000002.1"/>
</dbReference>
<gene>
    <name evidence="1" type="ORF">SAMN06295970_10232</name>
</gene>